<dbReference type="Proteomes" id="UP000053097">
    <property type="component" value="Unassembled WGS sequence"/>
</dbReference>
<organism evidence="1 2">
    <name type="scientific">Ooceraea biroi</name>
    <name type="common">Clonal raider ant</name>
    <name type="synonym">Cerapachys biroi</name>
    <dbReference type="NCBI Taxonomy" id="2015173"/>
    <lineage>
        <taxon>Eukaryota</taxon>
        <taxon>Metazoa</taxon>
        <taxon>Ecdysozoa</taxon>
        <taxon>Arthropoda</taxon>
        <taxon>Hexapoda</taxon>
        <taxon>Insecta</taxon>
        <taxon>Pterygota</taxon>
        <taxon>Neoptera</taxon>
        <taxon>Endopterygota</taxon>
        <taxon>Hymenoptera</taxon>
        <taxon>Apocrita</taxon>
        <taxon>Aculeata</taxon>
        <taxon>Formicoidea</taxon>
        <taxon>Formicidae</taxon>
        <taxon>Dorylinae</taxon>
        <taxon>Ooceraea</taxon>
    </lineage>
</organism>
<sequence>MFQIFCIDSNKIFFEDKNYVVLFKPLEENALSMRGPESLRVDLHAQRTKCVPDWRIKDRRGVALVRVNRDGSAL</sequence>
<accession>A0A026WQU5</accession>
<keyword evidence="2" id="KW-1185">Reference proteome</keyword>
<protein>
    <submittedName>
        <fullName evidence="1">Uncharacterized protein</fullName>
    </submittedName>
</protein>
<reference evidence="1 2" key="1">
    <citation type="journal article" date="2014" name="Curr. Biol.">
        <title>The genome of the clonal raider ant Cerapachys biroi.</title>
        <authorList>
            <person name="Oxley P.R."/>
            <person name="Ji L."/>
            <person name="Fetter-Pruneda I."/>
            <person name="McKenzie S.K."/>
            <person name="Li C."/>
            <person name="Hu H."/>
            <person name="Zhang G."/>
            <person name="Kronauer D.J."/>
        </authorList>
    </citation>
    <scope>NUCLEOTIDE SEQUENCE [LARGE SCALE GENOMIC DNA]</scope>
</reference>
<dbReference type="EMBL" id="KK107128">
    <property type="protein sequence ID" value="EZA58417.1"/>
    <property type="molecule type" value="Genomic_DNA"/>
</dbReference>
<gene>
    <name evidence="1" type="ORF">X777_01374</name>
</gene>
<evidence type="ECO:0000313" key="2">
    <source>
        <dbReference type="Proteomes" id="UP000053097"/>
    </source>
</evidence>
<evidence type="ECO:0000313" key="1">
    <source>
        <dbReference type="EMBL" id="EZA58417.1"/>
    </source>
</evidence>
<name>A0A026WQU5_OOCBI</name>
<dbReference type="AlphaFoldDB" id="A0A026WQU5"/>
<proteinExistence type="predicted"/>